<organism evidence="8 9">
    <name type="scientific">Blastomyces silverae</name>
    <dbReference type="NCBI Taxonomy" id="2060906"/>
    <lineage>
        <taxon>Eukaryota</taxon>
        <taxon>Fungi</taxon>
        <taxon>Dikarya</taxon>
        <taxon>Ascomycota</taxon>
        <taxon>Pezizomycotina</taxon>
        <taxon>Eurotiomycetes</taxon>
        <taxon>Eurotiomycetidae</taxon>
        <taxon>Onygenales</taxon>
        <taxon>Ajellomycetaceae</taxon>
        <taxon>Blastomyces</taxon>
    </lineage>
</organism>
<accession>A0A0H1BJ18</accession>
<keyword evidence="3 6" id="KW-0812">Transmembrane</keyword>
<dbReference type="SUPFAM" id="SSF48317">
    <property type="entry name" value="Acid phosphatase/Vanadium-dependent haloperoxidase"/>
    <property type="match status" value="1"/>
</dbReference>
<sequence>MAPANLLAAARRDWQFSKRLIASYVFDWVIILVTAGAARILKHAEPNRNPFSLTDPSISYPFAVHETVRVTVLVLVSLIVPAAIVFLGSIFFIPGLTAGKHAPKAAVWRRKLWEWNVGWMGLGIAYAGTYASTEALKVIYGKPRPDLLSRCNPNLSNIAAHVVGGLGERLDGAPLLVTYKICQNTSETLTWDGFVSFPSGHASCKSTPILVWRESGKSRLSEAHTNASHPPHSIIRRPHLPIPLVLRKVRRFHPIPRTKTLYPRYPANRLLNIHHPRQPQPQHHQRPTPLR</sequence>
<evidence type="ECO:0000313" key="9">
    <source>
        <dbReference type="Proteomes" id="UP000053573"/>
    </source>
</evidence>
<evidence type="ECO:0000259" key="7">
    <source>
        <dbReference type="Pfam" id="PF01569"/>
    </source>
</evidence>
<comment type="similarity">
    <text evidence="2">Belongs to the PA-phosphatase related phosphoesterase family.</text>
</comment>
<dbReference type="OrthoDB" id="10030083at2759"/>
<dbReference type="AlphaFoldDB" id="A0A0H1BJ18"/>
<dbReference type="Proteomes" id="UP000053573">
    <property type="component" value="Unassembled WGS sequence"/>
</dbReference>
<dbReference type="GO" id="GO:0008195">
    <property type="term" value="F:phosphatidate phosphatase activity"/>
    <property type="evidence" value="ECO:0007669"/>
    <property type="project" value="TreeGrafter"/>
</dbReference>
<dbReference type="PANTHER" id="PTHR10165:SF154">
    <property type="entry name" value="PAP2 DOMAIN PROTEIN (AFU_ORTHOLOGUE AFUA_1G09730)"/>
    <property type="match status" value="1"/>
</dbReference>
<evidence type="ECO:0000256" key="5">
    <source>
        <dbReference type="ARBA" id="ARBA00023136"/>
    </source>
</evidence>
<dbReference type="EMBL" id="LDEV01001774">
    <property type="protein sequence ID" value="KLJ11032.1"/>
    <property type="molecule type" value="Genomic_DNA"/>
</dbReference>
<dbReference type="InterPro" id="IPR000326">
    <property type="entry name" value="PAP2/HPO"/>
</dbReference>
<gene>
    <name evidence="8" type="ORF">EMPG_13683</name>
</gene>
<dbReference type="GO" id="GO:0046839">
    <property type="term" value="P:phospholipid dephosphorylation"/>
    <property type="evidence" value="ECO:0007669"/>
    <property type="project" value="TreeGrafter"/>
</dbReference>
<feature type="domain" description="Phosphatidic acid phosphatase type 2/haloperoxidase" evidence="7">
    <location>
        <begin position="120"/>
        <end position="203"/>
    </location>
</feature>
<proteinExistence type="inferred from homology"/>
<comment type="subcellular location">
    <subcellularLocation>
        <location evidence="1">Membrane</location>
        <topology evidence="1">Multi-pass membrane protein</topology>
    </subcellularLocation>
</comment>
<dbReference type="InterPro" id="IPR043216">
    <property type="entry name" value="PAP-like"/>
</dbReference>
<keyword evidence="9" id="KW-1185">Reference proteome</keyword>
<keyword evidence="4 6" id="KW-1133">Transmembrane helix</keyword>
<dbReference type="InterPro" id="IPR036938">
    <property type="entry name" value="PAP2/HPO_sf"/>
</dbReference>
<evidence type="ECO:0000313" key="8">
    <source>
        <dbReference type="EMBL" id="KLJ11032.1"/>
    </source>
</evidence>
<feature type="transmembrane region" description="Helical" evidence="6">
    <location>
        <begin position="21"/>
        <end position="41"/>
    </location>
</feature>
<dbReference type="GO" id="GO:0006644">
    <property type="term" value="P:phospholipid metabolic process"/>
    <property type="evidence" value="ECO:0007669"/>
    <property type="project" value="InterPro"/>
</dbReference>
<evidence type="ECO:0000256" key="1">
    <source>
        <dbReference type="ARBA" id="ARBA00004141"/>
    </source>
</evidence>
<dbReference type="Gene3D" id="1.20.144.10">
    <property type="entry name" value="Phosphatidic acid phosphatase type 2/haloperoxidase"/>
    <property type="match status" value="1"/>
</dbReference>
<evidence type="ECO:0000256" key="3">
    <source>
        <dbReference type="ARBA" id="ARBA00022692"/>
    </source>
</evidence>
<evidence type="ECO:0000256" key="4">
    <source>
        <dbReference type="ARBA" id="ARBA00022989"/>
    </source>
</evidence>
<feature type="transmembrane region" description="Helical" evidence="6">
    <location>
        <begin position="70"/>
        <end position="93"/>
    </location>
</feature>
<dbReference type="PANTHER" id="PTHR10165">
    <property type="entry name" value="LIPID PHOSPHATE PHOSPHATASE"/>
    <property type="match status" value="1"/>
</dbReference>
<dbReference type="GO" id="GO:0016020">
    <property type="term" value="C:membrane"/>
    <property type="evidence" value="ECO:0007669"/>
    <property type="project" value="UniProtKB-SubCell"/>
</dbReference>
<protein>
    <recommendedName>
        <fullName evidence="7">Phosphatidic acid phosphatase type 2/haloperoxidase domain-containing protein</fullName>
    </recommendedName>
</protein>
<evidence type="ECO:0000256" key="6">
    <source>
        <dbReference type="SAM" id="Phobius"/>
    </source>
</evidence>
<dbReference type="Pfam" id="PF01569">
    <property type="entry name" value="PAP2"/>
    <property type="match status" value="1"/>
</dbReference>
<evidence type="ECO:0000256" key="2">
    <source>
        <dbReference type="ARBA" id="ARBA00008816"/>
    </source>
</evidence>
<comment type="caution">
    <text evidence="8">The sequence shown here is derived from an EMBL/GenBank/DDBJ whole genome shotgun (WGS) entry which is preliminary data.</text>
</comment>
<reference evidence="9" key="1">
    <citation type="journal article" date="2015" name="PLoS Genet.">
        <title>The dynamic genome and transcriptome of the human fungal pathogen Blastomyces and close relative Emmonsia.</title>
        <authorList>
            <person name="Munoz J.F."/>
            <person name="Gauthier G.M."/>
            <person name="Desjardins C.A."/>
            <person name="Gallo J.E."/>
            <person name="Holder J."/>
            <person name="Sullivan T.D."/>
            <person name="Marty A.J."/>
            <person name="Carmen J.C."/>
            <person name="Chen Z."/>
            <person name="Ding L."/>
            <person name="Gujja S."/>
            <person name="Magrini V."/>
            <person name="Misas E."/>
            <person name="Mitreva M."/>
            <person name="Priest M."/>
            <person name="Saif S."/>
            <person name="Whiston E.A."/>
            <person name="Young S."/>
            <person name="Zeng Q."/>
            <person name="Goldman W.E."/>
            <person name="Mardis E.R."/>
            <person name="Taylor J.W."/>
            <person name="McEwen J.G."/>
            <person name="Clay O.K."/>
            <person name="Klein B.S."/>
            <person name="Cuomo C.A."/>
        </authorList>
    </citation>
    <scope>NUCLEOTIDE SEQUENCE [LARGE SCALE GENOMIC DNA]</scope>
    <source>
        <strain evidence="9">UAMH 139</strain>
    </source>
</reference>
<name>A0A0H1BJ18_9EURO</name>
<keyword evidence="5 6" id="KW-0472">Membrane</keyword>
<dbReference type="STRING" id="2060906.A0A0H1BJ18"/>